<dbReference type="Proteomes" id="UP001589834">
    <property type="component" value="Unassembled WGS sequence"/>
</dbReference>
<comment type="subcellular location">
    <subcellularLocation>
        <location evidence="1">Cell membrane</location>
    </subcellularLocation>
</comment>
<dbReference type="InterPro" id="IPR058624">
    <property type="entry name" value="MdtA-like_HH"/>
</dbReference>
<evidence type="ECO:0000259" key="9">
    <source>
        <dbReference type="Pfam" id="PF25917"/>
    </source>
</evidence>
<evidence type="ECO:0000256" key="7">
    <source>
        <dbReference type="SAM" id="MobiDB-lite"/>
    </source>
</evidence>
<evidence type="ECO:0000256" key="6">
    <source>
        <dbReference type="ARBA" id="ARBA00023136"/>
    </source>
</evidence>
<feature type="domain" description="Multidrug resistance protein MdtA-like barrel-sandwich hybrid" evidence="9">
    <location>
        <begin position="99"/>
        <end position="234"/>
    </location>
</feature>
<keyword evidence="4" id="KW-1003">Cell membrane</keyword>
<dbReference type="InterPro" id="IPR006143">
    <property type="entry name" value="RND_pump_MFP"/>
</dbReference>
<accession>A0ABV6PMJ4</accession>
<evidence type="ECO:0000256" key="1">
    <source>
        <dbReference type="ARBA" id="ARBA00004236"/>
    </source>
</evidence>
<keyword evidence="13" id="KW-1185">Reference proteome</keyword>
<keyword evidence="6" id="KW-0472">Membrane</keyword>
<dbReference type="InterPro" id="IPR058627">
    <property type="entry name" value="MdtA-like_C"/>
</dbReference>
<dbReference type="Pfam" id="PF25967">
    <property type="entry name" value="RND-MFP_C"/>
    <property type="match status" value="1"/>
</dbReference>
<dbReference type="RefSeq" id="WP_377478657.1">
    <property type="nucleotide sequence ID" value="NZ_JBHLTN010000002.1"/>
</dbReference>
<evidence type="ECO:0000256" key="2">
    <source>
        <dbReference type="ARBA" id="ARBA00009477"/>
    </source>
</evidence>
<dbReference type="Pfam" id="PF25917">
    <property type="entry name" value="BSH_RND"/>
    <property type="match status" value="1"/>
</dbReference>
<keyword evidence="3" id="KW-0813">Transport</keyword>
<feature type="domain" description="Multidrug resistance protein MdtA-like C-terminal permuted SH3" evidence="11">
    <location>
        <begin position="329"/>
        <end position="388"/>
    </location>
</feature>
<feature type="compositionally biased region" description="Low complexity" evidence="7">
    <location>
        <begin position="398"/>
        <end position="420"/>
    </location>
</feature>
<evidence type="ECO:0000313" key="13">
    <source>
        <dbReference type="Proteomes" id="UP001589834"/>
    </source>
</evidence>
<sequence>MTADPSPAPPPPARRRWLGAALTLLLIAAMVAGAVYLVQRAKTPAAAGPSAGAPRGPGGGFGGGGGGGGVTVGATRAVQGTLPVLIDALGTVTPPMAAALVPQVSGVLTQVLFTEGQKVAKGQVLARIDARPYEQTLAQARGQRAKDEAQLAAARLTLGRYQRLWEQDSIARQDVDTQAALVKQLEGVVESDRASERAAELNVGFTTLRAPIDGVIGLRAVDPGNLVNPSGTAIATITQMAPIDVLFSVPQDRVPAVRAAQRAGQLPVQALDRARSHTLAEGVFLTLDNQINTATGTVRAKARFANADGQLFPNQFVNARLQLGTESGVLVPVTAVRTGPQGDYVYVVDEQHTAHMRPVTRGLATVDQILIAQGLAAGEQVVTEGGDRVKDGGRVQLAGDAPAGGRRAGASAPAAGASAPRDFKRNRASAPAGSAASAPVSGASTAPSATR</sequence>
<dbReference type="PANTHER" id="PTHR30469">
    <property type="entry name" value="MULTIDRUG RESISTANCE PROTEIN MDTA"/>
    <property type="match status" value="1"/>
</dbReference>
<feature type="domain" description="Multidrug resistance protein MdtA-like alpha-helical hairpin" evidence="8">
    <location>
        <begin position="136"/>
        <end position="206"/>
    </location>
</feature>
<keyword evidence="5" id="KW-0997">Cell inner membrane</keyword>
<comment type="similarity">
    <text evidence="2">Belongs to the membrane fusion protein (MFP) (TC 8.A.1) family.</text>
</comment>
<dbReference type="Gene3D" id="2.40.50.100">
    <property type="match status" value="1"/>
</dbReference>
<evidence type="ECO:0000256" key="5">
    <source>
        <dbReference type="ARBA" id="ARBA00022519"/>
    </source>
</evidence>
<evidence type="ECO:0000256" key="3">
    <source>
        <dbReference type="ARBA" id="ARBA00022448"/>
    </source>
</evidence>
<feature type="domain" description="Multidrug resistance protein MdtA-like beta-barrel" evidence="10">
    <location>
        <begin position="242"/>
        <end position="325"/>
    </location>
</feature>
<dbReference type="SUPFAM" id="SSF111369">
    <property type="entry name" value="HlyD-like secretion proteins"/>
    <property type="match status" value="1"/>
</dbReference>
<reference evidence="12 13" key="1">
    <citation type="submission" date="2024-09" db="EMBL/GenBank/DDBJ databases">
        <authorList>
            <person name="Sun Q."/>
            <person name="Mori K."/>
        </authorList>
    </citation>
    <scope>NUCLEOTIDE SEQUENCE [LARGE SCALE GENOMIC DNA]</scope>
    <source>
        <strain evidence="12 13">NCAIM B.02336</strain>
    </source>
</reference>
<dbReference type="Gene3D" id="2.40.420.20">
    <property type="match status" value="1"/>
</dbReference>
<comment type="caution">
    <text evidence="12">The sequence shown here is derived from an EMBL/GenBank/DDBJ whole genome shotgun (WGS) entry which is preliminary data.</text>
</comment>
<proteinExistence type="inferred from homology"/>
<evidence type="ECO:0000259" key="11">
    <source>
        <dbReference type="Pfam" id="PF25967"/>
    </source>
</evidence>
<feature type="region of interest" description="Disordered" evidence="7">
    <location>
        <begin position="386"/>
        <end position="451"/>
    </location>
</feature>
<dbReference type="InterPro" id="IPR058625">
    <property type="entry name" value="MdtA-like_BSH"/>
</dbReference>
<name>A0ABV6PMJ4_9BURK</name>
<dbReference type="PANTHER" id="PTHR30469:SF12">
    <property type="entry name" value="MULTIDRUG RESISTANCE PROTEIN MDTA"/>
    <property type="match status" value="1"/>
</dbReference>
<organism evidence="12 13">
    <name type="scientific">Ottowia pentelensis</name>
    <dbReference type="NCBI Taxonomy" id="511108"/>
    <lineage>
        <taxon>Bacteria</taxon>
        <taxon>Pseudomonadati</taxon>
        <taxon>Pseudomonadota</taxon>
        <taxon>Betaproteobacteria</taxon>
        <taxon>Burkholderiales</taxon>
        <taxon>Comamonadaceae</taxon>
        <taxon>Ottowia</taxon>
    </lineage>
</organism>
<gene>
    <name evidence="12" type="ORF">ACFFGG_00630</name>
</gene>
<dbReference type="Gene3D" id="2.40.30.170">
    <property type="match status" value="1"/>
</dbReference>
<evidence type="ECO:0000259" key="10">
    <source>
        <dbReference type="Pfam" id="PF25944"/>
    </source>
</evidence>
<dbReference type="Pfam" id="PF25944">
    <property type="entry name" value="Beta-barrel_RND"/>
    <property type="match status" value="1"/>
</dbReference>
<protein>
    <submittedName>
        <fullName evidence="12">Efflux RND transporter periplasmic adaptor subunit</fullName>
    </submittedName>
</protein>
<dbReference type="EMBL" id="JBHLTN010000002">
    <property type="protein sequence ID" value="MFC0591050.1"/>
    <property type="molecule type" value="Genomic_DNA"/>
</dbReference>
<feature type="compositionally biased region" description="Low complexity" evidence="7">
    <location>
        <begin position="428"/>
        <end position="451"/>
    </location>
</feature>
<dbReference type="Gene3D" id="1.10.287.470">
    <property type="entry name" value="Helix hairpin bin"/>
    <property type="match status" value="1"/>
</dbReference>
<dbReference type="NCBIfam" id="TIGR01730">
    <property type="entry name" value="RND_mfp"/>
    <property type="match status" value="1"/>
</dbReference>
<evidence type="ECO:0000313" key="12">
    <source>
        <dbReference type="EMBL" id="MFC0591050.1"/>
    </source>
</evidence>
<dbReference type="Pfam" id="PF25876">
    <property type="entry name" value="HH_MFP_RND"/>
    <property type="match status" value="1"/>
</dbReference>
<evidence type="ECO:0000256" key="4">
    <source>
        <dbReference type="ARBA" id="ARBA00022475"/>
    </source>
</evidence>
<evidence type="ECO:0000259" key="8">
    <source>
        <dbReference type="Pfam" id="PF25876"/>
    </source>
</evidence>
<dbReference type="InterPro" id="IPR058626">
    <property type="entry name" value="MdtA-like_b-barrel"/>
</dbReference>